<name>A0A1X7VQ37_AMPQE</name>
<evidence type="ECO:0000313" key="2">
    <source>
        <dbReference type="Proteomes" id="UP000007879"/>
    </source>
</evidence>
<evidence type="ECO:0008006" key="3">
    <source>
        <dbReference type="Google" id="ProtNLM"/>
    </source>
</evidence>
<dbReference type="Proteomes" id="UP000007879">
    <property type="component" value="Unassembled WGS sequence"/>
</dbReference>
<reference evidence="2" key="1">
    <citation type="journal article" date="2010" name="Nature">
        <title>The Amphimedon queenslandica genome and the evolution of animal complexity.</title>
        <authorList>
            <person name="Srivastava M."/>
            <person name="Simakov O."/>
            <person name="Chapman J."/>
            <person name="Fahey B."/>
            <person name="Gauthier M.E."/>
            <person name="Mitros T."/>
            <person name="Richards G.S."/>
            <person name="Conaco C."/>
            <person name="Dacre M."/>
            <person name="Hellsten U."/>
            <person name="Larroux C."/>
            <person name="Putnam N.H."/>
            <person name="Stanke M."/>
            <person name="Adamska M."/>
            <person name="Darling A."/>
            <person name="Degnan S.M."/>
            <person name="Oakley T.H."/>
            <person name="Plachetzki D.C."/>
            <person name="Zhai Y."/>
            <person name="Adamski M."/>
            <person name="Calcino A."/>
            <person name="Cummins S.F."/>
            <person name="Goodstein D.M."/>
            <person name="Harris C."/>
            <person name="Jackson D.J."/>
            <person name="Leys S.P."/>
            <person name="Shu S."/>
            <person name="Woodcroft B.J."/>
            <person name="Vervoort M."/>
            <person name="Kosik K.S."/>
            <person name="Manning G."/>
            <person name="Degnan B.M."/>
            <person name="Rokhsar D.S."/>
        </authorList>
    </citation>
    <scope>NUCLEOTIDE SEQUENCE [LARGE SCALE GENOMIC DNA]</scope>
</reference>
<dbReference type="KEGG" id="aqu:109586838"/>
<gene>
    <name evidence="1" type="primary">109586838</name>
</gene>
<dbReference type="InParanoid" id="A0A1X7VQ37"/>
<protein>
    <recommendedName>
        <fullName evidence="3">Death domain-containing protein</fullName>
    </recommendedName>
</protein>
<keyword evidence="2" id="KW-1185">Reference proteome</keyword>
<sequence>MSASLIDQSVVEEITLTPGLTPPYKANIVLFKVQPGLKNSKDPVKFFIDFCSVLKDYAHAKEIAIDMMRDANLSFPEAPPLVVHHNTAPTVTIPPPTHTPSAHGTAMAGASTSASTGIVAEAPSYDFSQYHDVNRYGQPTMIELLNWIVAKNPSIWNEVGGQLGISEGSLKAIQMNISFGANPKLLFKEVLSLWDRSRSRPYTWGTILDALASPIVEHVGLAQDVARKLDSK</sequence>
<reference evidence="1" key="2">
    <citation type="submission" date="2017-05" db="UniProtKB">
        <authorList>
            <consortium name="EnsemblMetazoa"/>
        </authorList>
    </citation>
    <scope>IDENTIFICATION</scope>
</reference>
<dbReference type="EnsemblMetazoa" id="Aqu2.1.41984_001">
    <property type="protein sequence ID" value="Aqu2.1.41984_001"/>
    <property type="gene ID" value="Aqu2.1.41984"/>
</dbReference>
<accession>A0A1X7VQ37</accession>
<evidence type="ECO:0000313" key="1">
    <source>
        <dbReference type="EnsemblMetazoa" id="Aqu2.1.41984_001"/>
    </source>
</evidence>
<organism evidence="1">
    <name type="scientific">Amphimedon queenslandica</name>
    <name type="common">Sponge</name>
    <dbReference type="NCBI Taxonomy" id="400682"/>
    <lineage>
        <taxon>Eukaryota</taxon>
        <taxon>Metazoa</taxon>
        <taxon>Porifera</taxon>
        <taxon>Demospongiae</taxon>
        <taxon>Heteroscleromorpha</taxon>
        <taxon>Haplosclerida</taxon>
        <taxon>Niphatidae</taxon>
        <taxon>Amphimedon</taxon>
    </lineage>
</organism>
<dbReference type="EnsemblMetazoa" id="XM_020003063.1">
    <property type="protein sequence ID" value="XP_019858622.1"/>
    <property type="gene ID" value="LOC109586838"/>
</dbReference>
<dbReference type="AlphaFoldDB" id="A0A1X7VQ37"/>
<proteinExistence type="predicted"/>